<reference evidence="9" key="1">
    <citation type="submission" date="2022-08" db="EMBL/GenBank/DDBJ databases">
        <title>Novel Bdellovibrio Species Isolated from Svalbard: Designation Bdellovibrio svalbardensis.</title>
        <authorList>
            <person name="Mitchell R.J."/>
            <person name="Choi S.Y."/>
        </authorList>
    </citation>
    <scope>NUCLEOTIDE SEQUENCE</scope>
    <source>
        <strain evidence="9">PAP01</strain>
    </source>
</reference>
<dbReference type="SUPFAM" id="SSF53822">
    <property type="entry name" value="Periplasmic binding protein-like I"/>
    <property type="match status" value="1"/>
</dbReference>
<feature type="chain" id="PRO_5047256070" evidence="7">
    <location>
        <begin position="22"/>
        <end position="327"/>
    </location>
</feature>
<keyword evidence="10" id="KW-1185">Reference proteome</keyword>
<dbReference type="PANTHER" id="PTHR34296">
    <property type="entry name" value="TRANSCRIPTIONAL ACTIVATOR PROTEIN MED"/>
    <property type="match status" value="1"/>
</dbReference>
<dbReference type="InterPro" id="IPR050957">
    <property type="entry name" value="BMP_lipoprotein"/>
</dbReference>
<proteinExistence type="inferred from homology"/>
<dbReference type="Proteomes" id="UP001152321">
    <property type="component" value="Unassembled WGS sequence"/>
</dbReference>
<gene>
    <name evidence="9" type="ORF">NWE73_11985</name>
</gene>
<evidence type="ECO:0000256" key="4">
    <source>
        <dbReference type="ARBA" id="ARBA00022729"/>
    </source>
</evidence>
<keyword evidence="4 7" id="KW-0732">Signal</keyword>
<feature type="signal peptide" evidence="7">
    <location>
        <begin position="1"/>
        <end position="21"/>
    </location>
</feature>
<dbReference type="Pfam" id="PF02608">
    <property type="entry name" value="Bmp"/>
    <property type="match status" value="1"/>
</dbReference>
<dbReference type="PANTHER" id="PTHR34296:SF2">
    <property type="entry name" value="ABC TRANSPORTER GUANOSINE-BINDING PROTEIN NUPN"/>
    <property type="match status" value="1"/>
</dbReference>
<organism evidence="9 10">
    <name type="scientific">Bdellovibrio svalbardensis</name>
    <dbReference type="NCBI Taxonomy" id="2972972"/>
    <lineage>
        <taxon>Bacteria</taxon>
        <taxon>Pseudomonadati</taxon>
        <taxon>Bdellovibrionota</taxon>
        <taxon>Bdellovibrionia</taxon>
        <taxon>Bdellovibrionales</taxon>
        <taxon>Pseudobdellovibrionaceae</taxon>
        <taxon>Bdellovibrio</taxon>
    </lineage>
</organism>
<comment type="similarity">
    <text evidence="2">Belongs to the BMP lipoprotein family.</text>
</comment>
<accession>A0ABT6DJP5</accession>
<dbReference type="Gene3D" id="3.40.50.2300">
    <property type="match status" value="2"/>
</dbReference>
<evidence type="ECO:0000313" key="9">
    <source>
        <dbReference type="EMBL" id="MDG0817091.1"/>
    </source>
</evidence>
<keyword evidence="6" id="KW-0449">Lipoprotein</keyword>
<evidence type="ECO:0000313" key="10">
    <source>
        <dbReference type="Proteomes" id="UP001152321"/>
    </source>
</evidence>
<comment type="caution">
    <text evidence="9">The sequence shown here is derived from an EMBL/GenBank/DDBJ whole genome shotgun (WGS) entry which is preliminary data.</text>
</comment>
<protein>
    <submittedName>
        <fullName evidence="9">BMP family ABC transporter substrate-binding protein</fullName>
    </submittedName>
</protein>
<evidence type="ECO:0000256" key="2">
    <source>
        <dbReference type="ARBA" id="ARBA00008610"/>
    </source>
</evidence>
<dbReference type="CDD" id="cd06354">
    <property type="entry name" value="PBP1_PrnA-like"/>
    <property type="match status" value="1"/>
</dbReference>
<dbReference type="InterPro" id="IPR028082">
    <property type="entry name" value="Peripla_BP_I"/>
</dbReference>
<evidence type="ECO:0000256" key="7">
    <source>
        <dbReference type="SAM" id="SignalP"/>
    </source>
</evidence>
<comment type="subcellular location">
    <subcellularLocation>
        <location evidence="1">Cell membrane</location>
        <topology evidence="1">Lipid-anchor</topology>
    </subcellularLocation>
</comment>
<sequence>MMKSGLLTLSFCILSVTSSFANTLKVGLVLDKGGKDDKSFNSAAYAGATKAEKDLKIELKYVEATDTNAIENLHRSFARKNFDLVIGIGFAQKEAVRKVAAQFPNVKFAIVDGEVTAPNVRSLMFAEHEGSFLVGALAAMASKTHSVGFVGGMDIPLIRRFAMGYAAGAKYVDPKIVVTENYVGVTGEAWNNPAKSKELALSQYGKGADVVFACAGASNSGVFDAAEDQKKFAIGVDSNQNWIKPGAILTSMMKAVDVAVFDTIKDTQTGKFTAGIVQFGLNNNGVNYTLDKYNEKLITPEMKKKVEEIKKKIIAGQIQVPDYYKKK</sequence>
<name>A0ABT6DJP5_9BACT</name>
<evidence type="ECO:0000256" key="6">
    <source>
        <dbReference type="ARBA" id="ARBA00023288"/>
    </source>
</evidence>
<evidence type="ECO:0000259" key="8">
    <source>
        <dbReference type="Pfam" id="PF02608"/>
    </source>
</evidence>
<keyword evidence="3" id="KW-1003">Cell membrane</keyword>
<evidence type="ECO:0000256" key="5">
    <source>
        <dbReference type="ARBA" id="ARBA00023136"/>
    </source>
</evidence>
<feature type="domain" description="ABC transporter substrate-binding protein PnrA-like" evidence="8">
    <location>
        <begin position="27"/>
        <end position="322"/>
    </location>
</feature>
<dbReference type="EMBL" id="JANRMI010000003">
    <property type="protein sequence ID" value="MDG0817091.1"/>
    <property type="molecule type" value="Genomic_DNA"/>
</dbReference>
<evidence type="ECO:0000256" key="3">
    <source>
        <dbReference type="ARBA" id="ARBA00022475"/>
    </source>
</evidence>
<keyword evidence="5" id="KW-0472">Membrane</keyword>
<dbReference type="InterPro" id="IPR003760">
    <property type="entry name" value="PnrA-like"/>
</dbReference>
<evidence type="ECO:0000256" key="1">
    <source>
        <dbReference type="ARBA" id="ARBA00004193"/>
    </source>
</evidence>